<dbReference type="EMBL" id="CAJVPT010049715">
    <property type="protein sequence ID" value="CAG8744576.1"/>
    <property type="molecule type" value="Genomic_DNA"/>
</dbReference>
<keyword evidence="2" id="KW-1185">Reference proteome</keyword>
<name>A0ACA9QDW5_9GLOM</name>
<gene>
    <name evidence="1" type="ORF">ACOLOM_LOCUS12363</name>
</gene>
<organism evidence="1 2">
    <name type="scientific">Acaulospora colombiana</name>
    <dbReference type="NCBI Taxonomy" id="27376"/>
    <lineage>
        <taxon>Eukaryota</taxon>
        <taxon>Fungi</taxon>
        <taxon>Fungi incertae sedis</taxon>
        <taxon>Mucoromycota</taxon>
        <taxon>Glomeromycotina</taxon>
        <taxon>Glomeromycetes</taxon>
        <taxon>Diversisporales</taxon>
        <taxon>Acaulosporaceae</taxon>
        <taxon>Acaulospora</taxon>
    </lineage>
</organism>
<protein>
    <submittedName>
        <fullName evidence="1">9002_t:CDS:1</fullName>
    </submittedName>
</protein>
<comment type="caution">
    <text evidence="1">The sequence shown here is derived from an EMBL/GenBank/DDBJ whole genome shotgun (WGS) entry which is preliminary data.</text>
</comment>
<evidence type="ECO:0000313" key="1">
    <source>
        <dbReference type="EMBL" id="CAG8744576.1"/>
    </source>
</evidence>
<sequence>SDVTKSFCAVYNVPCMPGIFNSVVVVGGYKVQGETFNSSKMTNNGQCVVGENGTATSTWYFDDGNNGWIWAGVTNGGK</sequence>
<accession>A0ACA9QDW5</accession>
<proteinExistence type="predicted"/>
<evidence type="ECO:0000313" key="2">
    <source>
        <dbReference type="Proteomes" id="UP000789525"/>
    </source>
</evidence>
<feature type="non-terminal residue" evidence="1">
    <location>
        <position position="78"/>
    </location>
</feature>
<dbReference type="Proteomes" id="UP000789525">
    <property type="component" value="Unassembled WGS sequence"/>
</dbReference>
<feature type="non-terminal residue" evidence="1">
    <location>
        <position position="1"/>
    </location>
</feature>
<reference evidence="1" key="1">
    <citation type="submission" date="2021-06" db="EMBL/GenBank/DDBJ databases">
        <authorList>
            <person name="Kallberg Y."/>
            <person name="Tangrot J."/>
            <person name="Rosling A."/>
        </authorList>
    </citation>
    <scope>NUCLEOTIDE SEQUENCE</scope>
    <source>
        <strain evidence="1">CL356</strain>
    </source>
</reference>